<dbReference type="Proteomes" id="UP001162221">
    <property type="component" value="Segment"/>
</dbReference>
<keyword evidence="2" id="KW-1185">Reference proteome</keyword>
<dbReference type="EMBL" id="MN175612">
    <property type="protein sequence ID" value="QEJ80803.1"/>
    <property type="molecule type" value="Genomic_DNA"/>
</dbReference>
<sequence>MNIAANAVIAEQAAAARLLLAQQNLARCREENNPFLPGRNPFGVPTKLMWAPDPCTTQEKELAGATTAHADAVAAAQVSNAPTAQDLPSAPAPQLSDSWDTAATNPAIPESEFTVPNPSVQNSWSPTTVMEILDMIAQEMEAQEAGSSSNASIVEEMDTLEQNIIAFQQWWAWGPVKRTKCKFQFNPKNANWIGKWVP</sequence>
<protein>
    <submittedName>
        <fullName evidence="1">NP</fullName>
    </submittedName>
</protein>
<evidence type="ECO:0000313" key="1">
    <source>
        <dbReference type="EMBL" id="QEJ80803.1"/>
    </source>
</evidence>
<reference evidence="2" key="1">
    <citation type="journal article" date="2019" name="Viruses">
        <title>Faecal Virome Analysis of Wild Animals from Brazil.</title>
        <authorList>
            <person name="Duarte M.A."/>
            <person name="Silva J.M.F."/>
            <person name="Brito C.R."/>
            <person name="Teixeira D.S."/>
            <person name="Melo F.L."/>
            <person name="Ribeiro B.M."/>
            <person name="Nagata T."/>
            <person name="Campos F.S."/>
        </authorList>
    </citation>
    <scope>NUCLEOTIDE SEQUENCE [LARGE SCALE GENOMIC DNA]</scope>
</reference>
<accession>A0A5C0PY02</accession>
<proteinExistence type="predicted"/>
<gene>
    <name evidence="1" type="ORF">AC_NP</name>
</gene>
<evidence type="ECO:0000313" key="2">
    <source>
        <dbReference type="Proteomes" id="UP001162221"/>
    </source>
</evidence>
<organism evidence="1 2">
    <name type="scientific">avian chapparvovirus BR_DF10</name>
    <dbReference type="NCBI Taxonomy" id="3070175"/>
    <lineage>
        <taxon>Viruses</taxon>
        <taxon>Monodnaviria</taxon>
        <taxon>Shotokuvirae</taxon>
        <taxon>Cossaviricota</taxon>
        <taxon>Quintoviricetes</taxon>
        <taxon>Piccovirales</taxon>
        <taxon>Parvoviridae</taxon>
        <taxon>Hamaparvovirinae</taxon>
        <taxon>Chaphamaparvovirus</taxon>
        <taxon>Chaphamaparvovirus avian1</taxon>
    </lineage>
</organism>
<name>A0A5C0PY02_9VIRU</name>